<dbReference type="AlphaFoldDB" id="B1HS09"/>
<dbReference type="Proteomes" id="UP000002164">
    <property type="component" value="Chromosome"/>
</dbReference>
<dbReference type="KEGG" id="lsp:Bsph_3544"/>
<dbReference type="EnsemblBacteria" id="ACA41032">
    <property type="protein sequence ID" value="ACA41032"/>
    <property type="gene ID" value="Bsph_3544"/>
</dbReference>
<dbReference type="EMBL" id="CP000817">
    <property type="protein sequence ID" value="ACA41032.1"/>
    <property type="molecule type" value="Genomic_DNA"/>
</dbReference>
<dbReference type="HOGENOM" id="CLU_2991335_0_0_9"/>
<organism evidence="1 2">
    <name type="scientific">Lysinibacillus sphaericus (strain C3-41)</name>
    <dbReference type="NCBI Taxonomy" id="444177"/>
    <lineage>
        <taxon>Bacteria</taxon>
        <taxon>Bacillati</taxon>
        <taxon>Bacillota</taxon>
        <taxon>Bacilli</taxon>
        <taxon>Bacillales</taxon>
        <taxon>Bacillaceae</taxon>
        <taxon>Lysinibacillus</taxon>
    </lineage>
</organism>
<protein>
    <submittedName>
        <fullName evidence="1">Uncharacterized protein</fullName>
    </submittedName>
</protein>
<reference evidence="1 2" key="1">
    <citation type="journal article" date="2008" name="J. Bacteriol.">
        <title>Complete genome sequence of the mosquitocidal bacterium Bacillus sphaericus C3-41 and comparison with those of closely related Bacillus species.</title>
        <authorList>
            <person name="Hu X."/>
            <person name="Fan W."/>
            <person name="Han B."/>
            <person name="Liu H."/>
            <person name="Zheng D."/>
            <person name="Li Q."/>
            <person name="Dong W."/>
            <person name="Yan J."/>
            <person name="Gao M."/>
            <person name="Berry C."/>
            <person name="Yuan Z."/>
        </authorList>
    </citation>
    <scope>NUCLEOTIDE SEQUENCE [LARGE SCALE GENOMIC DNA]</scope>
    <source>
        <strain evidence="1 2">C3-41</strain>
    </source>
</reference>
<proteinExistence type="predicted"/>
<sequence>MIIVDISPNNDHLSDGRNLEGDTKKRDRFSIHYHNVPVLSQEMYKKKIKTYSFNKKE</sequence>
<evidence type="ECO:0000313" key="2">
    <source>
        <dbReference type="Proteomes" id="UP000002164"/>
    </source>
</evidence>
<gene>
    <name evidence="1" type="ordered locus">Bsph_3544</name>
</gene>
<evidence type="ECO:0000313" key="1">
    <source>
        <dbReference type="EMBL" id="ACA41032.1"/>
    </source>
</evidence>
<accession>B1HS09</accession>
<name>B1HS09_LYSSC</name>